<dbReference type="Gene3D" id="3.40.50.150">
    <property type="entry name" value="Vaccinia Virus protein VP39"/>
    <property type="match status" value="1"/>
</dbReference>
<dbReference type="SUPFAM" id="SSF53335">
    <property type="entry name" value="S-adenosyl-L-methionine-dependent methyltransferases"/>
    <property type="match status" value="1"/>
</dbReference>
<gene>
    <name evidence="9" type="ORF">TDIB3V08_LOCUS11111</name>
</gene>
<evidence type="ECO:0000256" key="5">
    <source>
        <dbReference type="ARBA" id="ARBA00022679"/>
    </source>
</evidence>
<dbReference type="InterPro" id="IPR029063">
    <property type="entry name" value="SAM-dependent_MTases_sf"/>
</dbReference>
<sequence length="317" mass="35931">MAALSLEAVQATNDDASLCKRAAVHLGYWKDPFISLFIRSSDRKAPEINRGYYARVKGVEMFIHKFLQRVGSNCQILNLGAGFDTLYWRLKEAGIRITNFVELDFPAVTSKKCHFIKKSQLLLDMIQVGDGEVMISNTDFHSNDYHVVGVDLCDLEQLKTKLSEAGVNESLPTLFLTECVLIYIESEKVDQLLSFFAGKFRTALFVNYEQVNMDDRFGNMMTSNLRARGCLLAGVSACKSLDSQKQRFVQAGWDGAQAWDMVDMYSALSSSERHKMEQIELLDEQELLVQLLKHYCFSIAWKGDMLSDIRIGIPDNM</sequence>
<evidence type="ECO:0000313" key="9">
    <source>
        <dbReference type="EMBL" id="CAD7204956.1"/>
    </source>
</evidence>
<keyword evidence="6 7" id="KW-0949">S-adenosyl-L-methionine</keyword>
<proteinExistence type="inferred from homology"/>
<protein>
    <recommendedName>
        <fullName evidence="7">Leucine carboxyl methyltransferase 1</fullName>
        <ecNumber evidence="7">2.1.1.233</ecNumber>
    </recommendedName>
</protein>
<evidence type="ECO:0000256" key="3">
    <source>
        <dbReference type="ARBA" id="ARBA00010703"/>
    </source>
</evidence>
<dbReference type="EC" id="2.1.1.233" evidence="7"/>
<organism evidence="9">
    <name type="scientific">Timema douglasi</name>
    <name type="common">Walking stick</name>
    <dbReference type="NCBI Taxonomy" id="61478"/>
    <lineage>
        <taxon>Eukaryota</taxon>
        <taxon>Metazoa</taxon>
        <taxon>Ecdysozoa</taxon>
        <taxon>Arthropoda</taxon>
        <taxon>Hexapoda</taxon>
        <taxon>Insecta</taxon>
        <taxon>Pterygota</taxon>
        <taxon>Neoptera</taxon>
        <taxon>Polyneoptera</taxon>
        <taxon>Phasmatodea</taxon>
        <taxon>Timematodea</taxon>
        <taxon>Timematoidea</taxon>
        <taxon>Timematidae</taxon>
        <taxon>Timema</taxon>
    </lineage>
</organism>
<dbReference type="GO" id="GO:0009966">
    <property type="term" value="P:regulation of signal transduction"/>
    <property type="evidence" value="ECO:0007669"/>
    <property type="project" value="UniProtKB-ARBA"/>
</dbReference>
<evidence type="ECO:0000256" key="1">
    <source>
        <dbReference type="ARBA" id="ARBA00000724"/>
    </source>
</evidence>
<comment type="similarity">
    <text evidence="3 7">Belongs to the methyltransferase superfamily. LCMT family.</text>
</comment>
<comment type="function">
    <text evidence="2 7">Methylates the carboxyl group of the C-terminal leucine residue of protein phosphatase 2A catalytic subunits to form alpha-leucine ester residues.</text>
</comment>
<feature type="binding site" evidence="8">
    <location>
        <position position="55"/>
    </location>
    <ligand>
        <name>S-adenosyl-L-methionine</name>
        <dbReference type="ChEBI" id="CHEBI:59789"/>
    </ligand>
</feature>
<dbReference type="GO" id="GO:0005829">
    <property type="term" value="C:cytosol"/>
    <property type="evidence" value="ECO:0007669"/>
    <property type="project" value="TreeGrafter"/>
</dbReference>
<dbReference type="FunFam" id="3.40.50.150:FF:000092">
    <property type="entry name" value="Leucine carboxyl methyltransferase 1"/>
    <property type="match status" value="1"/>
</dbReference>
<evidence type="ECO:0000256" key="4">
    <source>
        <dbReference type="ARBA" id="ARBA00022603"/>
    </source>
</evidence>
<dbReference type="InterPro" id="IPR007213">
    <property type="entry name" value="Ppm1/Ppm2/Tcmp"/>
</dbReference>
<evidence type="ECO:0000256" key="7">
    <source>
        <dbReference type="PIRNR" id="PIRNR016305"/>
    </source>
</evidence>
<feature type="binding site" evidence="8">
    <location>
        <position position="80"/>
    </location>
    <ligand>
        <name>S-adenosyl-L-methionine</name>
        <dbReference type="ChEBI" id="CHEBI:59789"/>
    </ligand>
</feature>
<comment type="catalytic activity">
    <reaction evidence="1 7">
        <text>[phosphatase 2A protein]-C-terminal L-leucine + S-adenosyl-L-methionine = [phosphatase 2A protein]-C-terminal L-leucine methyl ester + S-adenosyl-L-homocysteine</text>
        <dbReference type="Rhea" id="RHEA:48544"/>
        <dbReference type="Rhea" id="RHEA-COMP:12134"/>
        <dbReference type="Rhea" id="RHEA-COMP:12135"/>
        <dbReference type="ChEBI" id="CHEBI:57856"/>
        <dbReference type="ChEBI" id="CHEBI:59789"/>
        <dbReference type="ChEBI" id="CHEBI:90516"/>
        <dbReference type="ChEBI" id="CHEBI:90517"/>
        <dbReference type="EC" id="2.1.1.233"/>
    </reaction>
</comment>
<keyword evidence="4 7" id="KW-0489">Methyltransferase</keyword>
<dbReference type="GO" id="GO:0032259">
    <property type="term" value="P:methylation"/>
    <property type="evidence" value="ECO:0007669"/>
    <property type="project" value="UniProtKB-KW"/>
</dbReference>
<dbReference type="Pfam" id="PF04072">
    <property type="entry name" value="LCM"/>
    <property type="match status" value="1"/>
</dbReference>
<feature type="binding site" evidence="8">
    <location>
        <position position="178"/>
    </location>
    <ligand>
        <name>S-adenosyl-L-methionine</name>
        <dbReference type="ChEBI" id="CHEBI:59789"/>
    </ligand>
</feature>
<accession>A0A7R8ZEN4</accession>
<dbReference type="PANTHER" id="PTHR13600">
    <property type="entry name" value="LEUCINE CARBOXYL METHYLTRANSFERASE"/>
    <property type="match status" value="1"/>
</dbReference>
<reference evidence="9" key="1">
    <citation type="submission" date="2020-11" db="EMBL/GenBank/DDBJ databases">
        <authorList>
            <person name="Tran Van P."/>
        </authorList>
    </citation>
    <scope>NUCLEOTIDE SEQUENCE</scope>
</reference>
<dbReference type="InterPro" id="IPR016651">
    <property type="entry name" value="LCMT1"/>
</dbReference>
<evidence type="ECO:0000256" key="2">
    <source>
        <dbReference type="ARBA" id="ARBA00003455"/>
    </source>
</evidence>
<feature type="binding site" evidence="8">
    <location>
        <begin position="151"/>
        <end position="152"/>
    </location>
    <ligand>
        <name>S-adenosyl-L-methionine</name>
        <dbReference type="ChEBI" id="CHEBI:59789"/>
    </ligand>
</feature>
<dbReference type="AlphaFoldDB" id="A0A7R8ZEN4"/>
<dbReference type="PIRSF" id="PIRSF016305">
    <property type="entry name" value="LCM_mtfrase"/>
    <property type="match status" value="1"/>
</dbReference>
<dbReference type="GO" id="GO:0018423">
    <property type="term" value="F:protein C-terminal leucine carboxyl O-methyltransferase activity"/>
    <property type="evidence" value="ECO:0007669"/>
    <property type="project" value="UniProtKB-EC"/>
</dbReference>
<evidence type="ECO:0000256" key="6">
    <source>
        <dbReference type="ARBA" id="ARBA00022691"/>
    </source>
</evidence>
<evidence type="ECO:0000256" key="8">
    <source>
        <dbReference type="PIRSR" id="PIRSR016305-1"/>
    </source>
</evidence>
<dbReference type="PANTHER" id="PTHR13600:SF33">
    <property type="entry name" value="LEUCINE CARBOXYL METHYLTRANSFERASE 1"/>
    <property type="match status" value="1"/>
</dbReference>
<keyword evidence="5 7" id="KW-0808">Transferase</keyword>
<dbReference type="EMBL" id="OA573601">
    <property type="protein sequence ID" value="CAD7204956.1"/>
    <property type="molecule type" value="Genomic_DNA"/>
</dbReference>
<name>A0A7R8ZEN4_TIMDO</name>